<keyword evidence="7 11" id="KW-1133">Transmembrane helix</keyword>
<evidence type="ECO:0000256" key="9">
    <source>
        <dbReference type="ARBA" id="ARBA00023136"/>
    </source>
</evidence>
<dbReference type="InterPro" id="IPR006634">
    <property type="entry name" value="TLC-dom"/>
</dbReference>
<dbReference type="InterPro" id="IPR001356">
    <property type="entry name" value="HD"/>
</dbReference>
<dbReference type="SMART" id="SM00724">
    <property type="entry name" value="TLC"/>
    <property type="match status" value="1"/>
</dbReference>
<dbReference type="Gene3D" id="1.10.10.60">
    <property type="entry name" value="Homeodomain-like"/>
    <property type="match status" value="1"/>
</dbReference>
<dbReference type="GO" id="GO:0046513">
    <property type="term" value="P:ceramide biosynthetic process"/>
    <property type="evidence" value="ECO:0007669"/>
    <property type="project" value="InterPro"/>
</dbReference>
<comment type="subcellular location">
    <subcellularLocation>
        <location evidence="1">Endoplasmic reticulum membrane</location>
        <topology evidence="1">Multi-pass membrane protein</topology>
    </subcellularLocation>
</comment>
<dbReference type="PROSITE" id="PS50922">
    <property type="entry name" value="TLC"/>
    <property type="match status" value="1"/>
</dbReference>
<comment type="pathway">
    <text evidence="3">Sphingolipid metabolism.</text>
</comment>
<dbReference type="GO" id="GO:0005789">
    <property type="term" value="C:endoplasmic reticulum membrane"/>
    <property type="evidence" value="ECO:0007669"/>
    <property type="project" value="UniProtKB-SubCell"/>
</dbReference>
<keyword evidence="6" id="KW-0256">Endoplasmic reticulum</keyword>
<evidence type="ECO:0000256" key="6">
    <source>
        <dbReference type="ARBA" id="ARBA00022824"/>
    </source>
</evidence>
<dbReference type="UniPathway" id="UPA00222"/>
<dbReference type="OrthoDB" id="537032at2759"/>
<dbReference type="Pfam" id="PF03798">
    <property type="entry name" value="TRAM_LAG1_CLN8"/>
    <property type="match status" value="1"/>
</dbReference>
<dbReference type="GO" id="GO:0050291">
    <property type="term" value="F:sphingosine N-acyltransferase activity"/>
    <property type="evidence" value="ECO:0007669"/>
    <property type="project" value="InterPro"/>
</dbReference>
<dbReference type="SUPFAM" id="SSF46689">
    <property type="entry name" value="Homeodomain-like"/>
    <property type="match status" value="1"/>
</dbReference>
<dbReference type="AlphaFoldDB" id="A0A7M5XIC8"/>
<evidence type="ECO:0000313" key="14">
    <source>
        <dbReference type="Proteomes" id="UP000594262"/>
    </source>
</evidence>
<name>A0A7M5XIC8_9CNID</name>
<evidence type="ECO:0000313" key="13">
    <source>
        <dbReference type="EnsemblMetazoa" id="CLYHEMP022834.1"/>
    </source>
</evidence>
<comment type="pathway">
    <text evidence="2">Lipid metabolism; sphingolipid metabolism.</text>
</comment>
<evidence type="ECO:0000256" key="3">
    <source>
        <dbReference type="ARBA" id="ARBA00004991"/>
    </source>
</evidence>
<keyword evidence="4" id="KW-0808">Transferase</keyword>
<feature type="transmembrane region" description="Helical" evidence="11">
    <location>
        <begin position="307"/>
        <end position="325"/>
    </location>
</feature>
<dbReference type="PIRSF" id="PIRSF005225">
    <property type="entry name" value="LAG1_LAC1"/>
    <property type="match status" value="1"/>
</dbReference>
<evidence type="ECO:0000256" key="10">
    <source>
        <dbReference type="PROSITE-ProRule" id="PRU00205"/>
    </source>
</evidence>
<keyword evidence="5 10" id="KW-0812">Transmembrane</keyword>
<keyword evidence="8" id="KW-0443">Lipid metabolism</keyword>
<sequence>MFSGLYDWFWDEHNWLPEGYTWEDFESTPNITKPHAKDLYITPFLAVGIFLFRYIFEKYAALRLCNALGIKNVSNDNKLCSNVICETAFKSSTNPDQAMLRQLSKDTGWTFQAVSRWFRRRRRAKNKTPLLRKATESCWRCFVYLVLFVYGSYVLFRTDWLWDTKQFLIGYIRTHNLTVELRWYYYIELALYLQMMVTQLTDTKRKDFWQQYIHHVVTILLISGSFTSGHFRFGAVIMFIHDASDFWLEGAKVCNYAKIERLSEIFFILFAVTFYLTRWVYFPFWVLQTFMKENGRICGSQTSYYSFPYLMLYLCFVLCVLHFYWGVLIGRMIYKFTAAGKIEKDVRSDDDEDGSDVGDTD</sequence>
<evidence type="ECO:0000256" key="2">
    <source>
        <dbReference type="ARBA" id="ARBA00004760"/>
    </source>
</evidence>
<dbReference type="PANTHER" id="PTHR12560:SF0">
    <property type="entry name" value="LD18904P"/>
    <property type="match status" value="1"/>
</dbReference>
<evidence type="ECO:0000259" key="12">
    <source>
        <dbReference type="PROSITE" id="PS50922"/>
    </source>
</evidence>
<evidence type="ECO:0000256" key="11">
    <source>
        <dbReference type="SAM" id="Phobius"/>
    </source>
</evidence>
<proteinExistence type="predicted"/>
<dbReference type="CDD" id="cd00086">
    <property type="entry name" value="homeodomain"/>
    <property type="match status" value="1"/>
</dbReference>
<evidence type="ECO:0000256" key="7">
    <source>
        <dbReference type="ARBA" id="ARBA00022989"/>
    </source>
</evidence>
<dbReference type="InterPro" id="IPR009057">
    <property type="entry name" value="Homeodomain-like_sf"/>
</dbReference>
<dbReference type="PANTHER" id="PTHR12560">
    <property type="entry name" value="LONGEVITY ASSURANCE FACTOR 1 LAG1"/>
    <property type="match status" value="1"/>
</dbReference>
<evidence type="ECO:0000256" key="8">
    <source>
        <dbReference type="ARBA" id="ARBA00023098"/>
    </source>
</evidence>
<keyword evidence="14" id="KW-1185">Reference proteome</keyword>
<feature type="transmembrane region" description="Helical" evidence="11">
    <location>
        <begin position="212"/>
        <end position="240"/>
    </location>
</feature>
<feature type="domain" description="TLC" evidence="12">
    <location>
        <begin position="132"/>
        <end position="338"/>
    </location>
</feature>
<protein>
    <recommendedName>
        <fullName evidence="12">TLC domain-containing protein</fullName>
    </recommendedName>
</protein>
<evidence type="ECO:0000256" key="1">
    <source>
        <dbReference type="ARBA" id="ARBA00004477"/>
    </source>
</evidence>
<evidence type="ECO:0000256" key="5">
    <source>
        <dbReference type="ARBA" id="ARBA00022692"/>
    </source>
</evidence>
<feature type="transmembrane region" description="Helical" evidence="11">
    <location>
        <begin position="39"/>
        <end position="56"/>
    </location>
</feature>
<dbReference type="InterPro" id="IPR016439">
    <property type="entry name" value="Lag1/Lac1-like"/>
</dbReference>
<dbReference type="EnsemblMetazoa" id="CLYHEMT022834.1">
    <property type="protein sequence ID" value="CLYHEMP022834.1"/>
    <property type="gene ID" value="CLYHEMG022834"/>
</dbReference>
<dbReference type="Proteomes" id="UP000594262">
    <property type="component" value="Unplaced"/>
</dbReference>
<feature type="transmembrane region" description="Helical" evidence="11">
    <location>
        <begin position="137"/>
        <end position="156"/>
    </location>
</feature>
<reference evidence="13" key="1">
    <citation type="submission" date="2021-01" db="UniProtKB">
        <authorList>
            <consortium name="EnsemblMetazoa"/>
        </authorList>
    </citation>
    <scope>IDENTIFICATION</scope>
</reference>
<evidence type="ECO:0000256" key="4">
    <source>
        <dbReference type="ARBA" id="ARBA00022679"/>
    </source>
</evidence>
<feature type="transmembrane region" description="Helical" evidence="11">
    <location>
        <begin position="265"/>
        <end position="287"/>
    </location>
</feature>
<dbReference type="GO" id="GO:0003677">
    <property type="term" value="F:DNA binding"/>
    <property type="evidence" value="ECO:0007669"/>
    <property type="project" value="InterPro"/>
</dbReference>
<organism evidence="13 14">
    <name type="scientific">Clytia hemisphaerica</name>
    <dbReference type="NCBI Taxonomy" id="252671"/>
    <lineage>
        <taxon>Eukaryota</taxon>
        <taxon>Metazoa</taxon>
        <taxon>Cnidaria</taxon>
        <taxon>Hydrozoa</taxon>
        <taxon>Hydroidolina</taxon>
        <taxon>Leptothecata</taxon>
        <taxon>Obeliida</taxon>
        <taxon>Clytiidae</taxon>
        <taxon>Clytia</taxon>
    </lineage>
</organism>
<accession>A0A7M5XIC8</accession>
<keyword evidence="9 10" id="KW-0472">Membrane</keyword>